<proteinExistence type="predicted"/>
<dbReference type="RefSeq" id="WP_190417274.1">
    <property type="nucleotide sequence ID" value="NZ_JAMPKK010000071.1"/>
</dbReference>
<reference evidence="3 4" key="1">
    <citation type="submission" date="2022-04" db="EMBL/GenBank/DDBJ databases">
        <title>Positive selection, recombination, and allopatry shape intraspecific diversity of widespread and dominant cyanobacteria.</title>
        <authorList>
            <person name="Wei J."/>
            <person name="Shu W."/>
            <person name="Hu C."/>
        </authorList>
    </citation>
    <scope>NUCLEOTIDE SEQUENCE [LARGE SCALE GENOMIC DNA]</scope>
    <source>
        <strain evidence="3 4">GB2-A5</strain>
    </source>
</reference>
<dbReference type="Proteomes" id="UP001442494">
    <property type="component" value="Unassembled WGS sequence"/>
</dbReference>
<evidence type="ECO:0000256" key="2">
    <source>
        <dbReference type="SAM" id="Phobius"/>
    </source>
</evidence>
<comment type="caution">
    <text evidence="3">The sequence shown here is derived from an EMBL/GenBank/DDBJ whole genome shotgun (WGS) entry which is preliminary data.</text>
</comment>
<keyword evidence="4" id="KW-1185">Reference proteome</keyword>
<organism evidence="3 4">
    <name type="scientific">Funiculus sociatus GB2-A5</name>
    <dbReference type="NCBI Taxonomy" id="2933946"/>
    <lineage>
        <taxon>Bacteria</taxon>
        <taxon>Bacillati</taxon>
        <taxon>Cyanobacteriota</taxon>
        <taxon>Cyanophyceae</taxon>
        <taxon>Coleofasciculales</taxon>
        <taxon>Coleofasciculaceae</taxon>
        <taxon>Funiculus</taxon>
    </lineage>
</organism>
<evidence type="ECO:0008006" key="5">
    <source>
        <dbReference type="Google" id="ProtNLM"/>
    </source>
</evidence>
<gene>
    <name evidence="3" type="ORF">NDI37_23625</name>
</gene>
<keyword evidence="2" id="KW-1133">Transmembrane helix</keyword>
<accession>A0ABV0JWE2</accession>
<feature type="region of interest" description="Disordered" evidence="1">
    <location>
        <begin position="614"/>
        <end position="637"/>
    </location>
</feature>
<feature type="transmembrane region" description="Helical" evidence="2">
    <location>
        <begin position="70"/>
        <end position="93"/>
    </location>
</feature>
<sequence length="637" mass="70908">MRRQLQEFQVRAANRLRSGQGRKLVIRVVPNAKASAMSVKDDDSPEIESNVEVIQTSMASPKKRGGLSGLWLFWLTLLLGLGGTVAGAFFWLATIPPQANCKNISPIAPETDRLFCAQQAAETGKLDKLLEAITFVQTLPPDHSLYSQARGMMEEWSKSILGFAQAKFDEGDLAGAIAIARKIPSASPFHPQVKERMQQWQLEWRRGEEISKKFHVALKEQKWFEASQLIQNLSALNSPYWDDELIEQHVDRMSLERDAWQQLEEARNFADRKTSENLAQAIALAGKVDSKSYVKPKAQADRNLWSQELLKIAAERFQKEDYDGALTAAKLVPSDASVYTEAQDWIKLGRSYVIAQRDNIFSFLEAKAGVRDISPKSPLYQNAKDTAETWANNLQDLVHMHYAETIANFAQPLAFQVAINQASAIAPQRPGRLQAQTLIAHWRKQIQQIEDRTALLSATQLATPGTLESLKAAVTEASKIKQGQPLRIEAQTYIAQWNKKVQTMEDQPILDLAKGLATQGNLKAAVEAAQKISPGRALYPEAQAALTEWVTQIQTTEDMPILDAAVALAAEGRLTGAINKASEIRYGRALYGEAQGAIARWEAERNAIWEARRRAAEAEASQTEDFSESDFQSQDSN</sequence>
<evidence type="ECO:0000256" key="1">
    <source>
        <dbReference type="SAM" id="MobiDB-lite"/>
    </source>
</evidence>
<protein>
    <recommendedName>
        <fullName evidence="5">Chromosome segregation ATPase</fullName>
    </recommendedName>
</protein>
<evidence type="ECO:0000313" key="4">
    <source>
        <dbReference type="Proteomes" id="UP001442494"/>
    </source>
</evidence>
<keyword evidence="2" id="KW-0812">Transmembrane</keyword>
<dbReference type="EMBL" id="JAMPKK010000071">
    <property type="protein sequence ID" value="MEP0867444.1"/>
    <property type="molecule type" value="Genomic_DNA"/>
</dbReference>
<evidence type="ECO:0000313" key="3">
    <source>
        <dbReference type="EMBL" id="MEP0867444.1"/>
    </source>
</evidence>
<keyword evidence="2" id="KW-0472">Membrane</keyword>
<name>A0ABV0JWE2_9CYAN</name>